<dbReference type="InterPro" id="IPR034016">
    <property type="entry name" value="M1_APN-typ"/>
</dbReference>
<keyword evidence="5" id="KW-0645">Protease</keyword>
<dbReference type="GeneID" id="107070680"/>
<dbReference type="CDD" id="cd09601">
    <property type="entry name" value="M1_APN-Q_like"/>
    <property type="match status" value="2"/>
</dbReference>
<proteinExistence type="inferred from homology"/>
<dbReference type="Gene3D" id="2.60.40.1910">
    <property type="match status" value="2"/>
</dbReference>
<dbReference type="InterPro" id="IPR024571">
    <property type="entry name" value="ERAP1-like_C_dom"/>
</dbReference>
<keyword evidence="7" id="KW-0378">Hydrolase</keyword>
<comment type="subcellular location">
    <subcellularLocation>
        <location evidence="2">Cell membrane</location>
        <topology evidence="2">Lipid-anchor</topology>
        <topology evidence="2">GPI-anchor</topology>
    </subcellularLocation>
</comment>
<dbReference type="InterPro" id="IPR027268">
    <property type="entry name" value="Peptidase_M4/M1_CTD_sf"/>
</dbReference>
<keyword evidence="10" id="KW-0449">Lipoprotein</keyword>
<evidence type="ECO:0000256" key="4">
    <source>
        <dbReference type="ARBA" id="ARBA00022622"/>
    </source>
</evidence>
<evidence type="ECO:0000256" key="11">
    <source>
        <dbReference type="SAM" id="SignalP"/>
    </source>
</evidence>
<feature type="domain" description="Aminopeptidase N-like N-terminal" evidence="14">
    <location>
        <begin position="977"/>
        <end position="1166"/>
    </location>
</feature>
<dbReference type="Gene3D" id="1.10.390.10">
    <property type="entry name" value="Neutral Protease Domain 2"/>
    <property type="match status" value="2"/>
</dbReference>
<evidence type="ECO:0000256" key="9">
    <source>
        <dbReference type="ARBA" id="ARBA00023049"/>
    </source>
</evidence>
<dbReference type="InterPro" id="IPR042097">
    <property type="entry name" value="Aminopeptidase_N-like_N_sf"/>
</dbReference>
<evidence type="ECO:0000313" key="15">
    <source>
        <dbReference type="Proteomes" id="UP000694924"/>
    </source>
</evidence>
<organism evidence="15 16">
    <name type="scientific">Polistes dominula</name>
    <name type="common">European paper wasp</name>
    <name type="synonym">Vespa dominula</name>
    <dbReference type="NCBI Taxonomy" id="743375"/>
    <lineage>
        <taxon>Eukaryota</taxon>
        <taxon>Metazoa</taxon>
        <taxon>Ecdysozoa</taxon>
        <taxon>Arthropoda</taxon>
        <taxon>Hexapoda</taxon>
        <taxon>Insecta</taxon>
        <taxon>Pterygota</taxon>
        <taxon>Neoptera</taxon>
        <taxon>Endopterygota</taxon>
        <taxon>Hymenoptera</taxon>
        <taxon>Apocrita</taxon>
        <taxon>Aculeata</taxon>
        <taxon>Vespoidea</taxon>
        <taxon>Vespidae</taxon>
        <taxon>Polistinae</taxon>
        <taxon>Polistini</taxon>
        <taxon>Polistes</taxon>
    </lineage>
</organism>
<comment type="similarity">
    <text evidence="3">Belongs to the peptidase M1 family.</text>
</comment>
<dbReference type="Gene3D" id="2.60.40.1730">
    <property type="entry name" value="tricorn interacting facor f3 domain"/>
    <property type="match status" value="2"/>
</dbReference>
<evidence type="ECO:0000256" key="10">
    <source>
        <dbReference type="ARBA" id="ARBA00023288"/>
    </source>
</evidence>
<keyword evidence="9" id="KW-0482">Metalloprotease</keyword>
<dbReference type="PANTHER" id="PTHR11533">
    <property type="entry name" value="PROTEASE M1 ZINC METALLOPROTEASE"/>
    <property type="match status" value="1"/>
</dbReference>
<feature type="chain" id="PRO_5046530049" evidence="11">
    <location>
        <begin position="21"/>
        <end position="1838"/>
    </location>
</feature>
<keyword evidence="6" id="KW-0479">Metal-binding</keyword>
<keyword evidence="4" id="KW-0325">Glycoprotein</keyword>
<dbReference type="InterPro" id="IPR045357">
    <property type="entry name" value="Aminopeptidase_N-like_N"/>
</dbReference>
<feature type="domain" description="Aminopeptidase N-like N-terminal" evidence="14">
    <location>
        <begin position="50"/>
        <end position="239"/>
    </location>
</feature>
<keyword evidence="11" id="KW-0732">Signal</keyword>
<evidence type="ECO:0000256" key="6">
    <source>
        <dbReference type="ARBA" id="ARBA00022723"/>
    </source>
</evidence>
<feature type="domain" description="Peptidase M1 membrane alanine aminopeptidase" evidence="12">
    <location>
        <begin position="1201"/>
        <end position="1425"/>
    </location>
</feature>
<protein>
    <submittedName>
        <fullName evidence="16">Uncharacterized protein LOC107070680</fullName>
    </submittedName>
</protein>
<feature type="domain" description="ERAP1-like C-terminal" evidence="13">
    <location>
        <begin position="590"/>
        <end position="886"/>
    </location>
</feature>
<gene>
    <name evidence="16" type="primary">LOC107070680</name>
</gene>
<dbReference type="PRINTS" id="PR00756">
    <property type="entry name" value="ALADIPTASE"/>
</dbReference>
<sequence length="1838" mass="215832">MAKIVTLVALLLLLARSLMTLPLEDENSENDENIDRKISEESYRLSGNAVPINYNIKLIPYIEENNFTFDGETITLLHLKSMTNTLDFHSLELTYDETGVYLESMDGEKYVPIDFVYVNETEIMTISFEKVIPKGMYRFYTKFTGIINDQLTGFYRSSYINDYGDKVWLATTQFQPTYARQAFPCWDEPSLKATFNVSIKHETNYTALSNMPVAMRSIIDENDGKIWTHFERTPIMSTYTLAFVVSDFVNISNADGTITIWARNNILSSITFAYEVAIKASVLLEEYTNSSMRIPKMDHVVIPDYNHGAMENWGLITYHEILLIYNPNTSTVHDKTMTAMIVVHELTHQWFGNVVSPTWWNHIWLNEGFASFFQFYITDKIFPNWRFMEMLPFHLPLFIYYNGNYTCEKPISRNVSSPKDIEDLFDRELYMKTPSLLNMLRHIVTEEVFHTSLINYLEKNKYGNALPDDLFQEIQNGVDNTPEISRGGIFTVKEVMETWIYQGNYPLVTVERNYVTGEATITQEIAQNCIDDNNTVSIDKCDLNICKDKWWIPINYATKTNQNFLSTLPVYWLSPNNDSIIINGIDKDDWIIINVQQTGHYQVNYDEDNWIKLTKYLNSPNYKKIHVLNRAQIIQDSYSMLVKDRMNLTIFLDLFNYLSREVDYIVWRSVFQIFDYKLHIFLEITEGDKLIKPYLLNLTNNFINSVGFDFDPDDDYTTQLTKTKVRDLACKLNHPKCIMAANTKIIEFFEFSNKNQYPKDLQEWAYLYGSNSLNESMWNEIWDLKNNNVSEIVEFLMHVKNETAIEKYLNMTIAENSTFTKENCKEIYEALYYGGLEKINVTTNFIFKNWDIIKSRENLRLGLSKYMIVTATNKNKLEEIKLHLKDLDEDEDITMRIKEREKSLTQYEQMLNIFNEWLHTKELIIKNDNFIIIMLRKLLNLLFVLVTIEAFSFQSANHKNVGNESDTIVYRLSTNVVPIHYDLQLETDIVMPDSNCTGVLDIKIEVCEPTKLIELNWNNIDINETQSYLKNDNNGESYSPKEHRYDLHREMLILVFDNIIELATYNLHLEFSSVFSTNLRGFYRNSYTNENGDRTWLAVTHFQPISARRTFPCWDEPAFKATFNISLKHCANFTALSNMPAYERSFTDENEDEVWTRFEKTPIMATNILAFVITDFEHISLPERNITIWARKSVIPLLQFSLEIIPKVEDELKKYMGTGVIVPKIDHVAVPDYSSGATENWGLITYKEKLVVYNENETTMDEMDRIVMLIAHEMTHQWFGNLVGPSWWEYMWMSEGFAAYFQFYITDKLFHEKRIMDKFILDVMQIAFKMDNCQDQFPMNKIVNSPSDIPTIYSFITYRKAAIVLRMLSHCITDEIFRAGLIKYIYENKYKTVTPDDLWRSLQVVLNESNVKHKDIDIKSMMDTWTKQEGHPRIIVDRDYNNGTIQVRQYGATLKEQQLNQACNNKWWIPLNFATQDNPDFSSTLPTHWLSPSESTKTIEGFPKDGWIIVNIQQTGYYRVHYDEENWKRIARYLNSDDYKNIHVLNRVQIIDDALNSLKEEDISGTTFGMILNYISRETDPLVWKFLYRLYLGFNYLKEYQIKVVMKPYIRQLLNNKLKDMDYEDNLEDDSWTKRMKLIIKEIACMVDVPECLENATAQLIDYLENPESITILPDSQDWVFCYGLQNANETVWNIVLNYYIMKQDKIFLNYLSCSYNRTILENYLNITLSEDSPISKEDIDTVLEQMVLTSQISIDVLIDFINQNLNQPISKNDRIDDILNFILYRITTREQLKKMIDILSSKEKPLNQMILHFEAIQEEIDKYMPLLLDIVNATIID</sequence>
<dbReference type="InterPro" id="IPR001930">
    <property type="entry name" value="Peptidase_M1"/>
</dbReference>
<evidence type="ECO:0000256" key="1">
    <source>
        <dbReference type="ARBA" id="ARBA00001947"/>
    </source>
</evidence>
<dbReference type="Gene3D" id="1.25.50.20">
    <property type="match status" value="2"/>
</dbReference>
<keyword evidence="4" id="KW-0472">Membrane</keyword>
<evidence type="ECO:0000256" key="7">
    <source>
        <dbReference type="ARBA" id="ARBA00022801"/>
    </source>
</evidence>
<dbReference type="InterPro" id="IPR050344">
    <property type="entry name" value="Peptidase_M1_aminopeptidases"/>
</dbReference>
<dbReference type="PANTHER" id="PTHR11533:SF290">
    <property type="entry name" value="AMINOPEPTIDASE"/>
    <property type="match status" value="1"/>
</dbReference>
<evidence type="ECO:0000259" key="13">
    <source>
        <dbReference type="Pfam" id="PF11838"/>
    </source>
</evidence>
<dbReference type="SUPFAM" id="SSF63737">
    <property type="entry name" value="Leukotriene A4 hydrolase N-terminal domain"/>
    <property type="match status" value="2"/>
</dbReference>
<evidence type="ECO:0000313" key="16">
    <source>
        <dbReference type="RefSeq" id="XP_015184595.1"/>
    </source>
</evidence>
<feature type="signal peptide" evidence="11">
    <location>
        <begin position="1"/>
        <end position="20"/>
    </location>
</feature>
<evidence type="ECO:0000256" key="5">
    <source>
        <dbReference type="ARBA" id="ARBA00022670"/>
    </source>
</evidence>
<dbReference type="Pfam" id="PF17900">
    <property type="entry name" value="Peptidase_M1_N"/>
    <property type="match status" value="2"/>
</dbReference>
<keyword evidence="4" id="KW-0336">GPI-anchor</keyword>
<feature type="domain" description="Peptidase M1 membrane alanine aminopeptidase" evidence="12">
    <location>
        <begin position="272"/>
        <end position="499"/>
    </location>
</feature>
<dbReference type="Proteomes" id="UP000694924">
    <property type="component" value="Unplaced"/>
</dbReference>
<keyword evidence="15" id="KW-1185">Reference proteome</keyword>
<dbReference type="SUPFAM" id="SSF55486">
    <property type="entry name" value="Metalloproteases ('zincins'), catalytic domain"/>
    <property type="match status" value="2"/>
</dbReference>
<evidence type="ECO:0000256" key="8">
    <source>
        <dbReference type="ARBA" id="ARBA00022833"/>
    </source>
</evidence>
<dbReference type="Pfam" id="PF01433">
    <property type="entry name" value="Peptidase_M1"/>
    <property type="match status" value="2"/>
</dbReference>
<dbReference type="InterPro" id="IPR014782">
    <property type="entry name" value="Peptidase_M1_dom"/>
</dbReference>
<accession>A0ABM1IWK8</accession>
<reference evidence="16" key="1">
    <citation type="submission" date="2025-08" db="UniProtKB">
        <authorList>
            <consortium name="RefSeq"/>
        </authorList>
    </citation>
    <scope>IDENTIFICATION</scope>
    <source>
        <tissue evidence="16">Whole body</tissue>
    </source>
</reference>
<name>A0ABM1IWK8_POLDO</name>
<evidence type="ECO:0000259" key="12">
    <source>
        <dbReference type="Pfam" id="PF01433"/>
    </source>
</evidence>
<evidence type="ECO:0000256" key="2">
    <source>
        <dbReference type="ARBA" id="ARBA00004609"/>
    </source>
</evidence>
<dbReference type="RefSeq" id="XP_015184595.1">
    <property type="nucleotide sequence ID" value="XM_015329109.1"/>
</dbReference>
<evidence type="ECO:0000259" key="14">
    <source>
        <dbReference type="Pfam" id="PF17900"/>
    </source>
</evidence>
<keyword evidence="8" id="KW-0862">Zinc</keyword>
<evidence type="ECO:0000256" key="3">
    <source>
        <dbReference type="ARBA" id="ARBA00010136"/>
    </source>
</evidence>
<comment type="cofactor">
    <cofactor evidence="1">
        <name>Zn(2+)</name>
        <dbReference type="ChEBI" id="CHEBI:29105"/>
    </cofactor>
</comment>
<dbReference type="Pfam" id="PF11838">
    <property type="entry name" value="ERAP1_C"/>
    <property type="match status" value="2"/>
</dbReference>
<feature type="domain" description="ERAP1-like C-terminal" evidence="13">
    <location>
        <begin position="1507"/>
        <end position="1806"/>
    </location>
</feature>